<keyword evidence="1" id="KW-0732">Signal</keyword>
<gene>
    <name evidence="4" type="ORF">V202x_32550</name>
</gene>
<keyword evidence="2" id="KW-0812">Transmembrane</keyword>
<dbReference type="Gene3D" id="2.130.10.130">
    <property type="entry name" value="Integrin alpha, N-terminal"/>
    <property type="match status" value="2"/>
</dbReference>
<dbReference type="Pfam" id="PF13517">
    <property type="entry name" value="FG-GAP_3"/>
    <property type="match status" value="1"/>
</dbReference>
<dbReference type="SUPFAM" id="SSF48452">
    <property type="entry name" value="TPR-like"/>
    <property type="match status" value="1"/>
</dbReference>
<dbReference type="InterPro" id="IPR011990">
    <property type="entry name" value="TPR-like_helical_dom_sf"/>
</dbReference>
<organism evidence="4 5">
    <name type="scientific">Gimesia aquarii</name>
    <dbReference type="NCBI Taxonomy" id="2527964"/>
    <lineage>
        <taxon>Bacteria</taxon>
        <taxon>Pseudomonadati</taxon>
        <taxon>Planctomycetota</taxon>
        <taxon>Planctomycetia</taxon>
        <taxon>Planctomycetales</taxon>
        <taxon>Planctomycetaceae</taxon>
        <taxon>Gimesia</taxon>
    </lineage>
</organism>
<dbReference type="SMART" id="SM00028">
    <property type="entry name" value="TPR"/>
    <property type="match status" value="5"/>
</dbReference>
<evidence type="ECO:0000256" key="1">
    <source>
        <dbReference type="ARBA" id="ARBA00022729"/>
    </source>
</evidence>
<dbReference type="SUPFAM" id="SSF69318">
    <property type="entry name" value="Integrin alpha N-terminal domain"/>
    <property type="match status" value="1"/>
</dbReference>
<dbReference type="PANTHER" id="PTHR16026">
    <property type="entry name" value="CARTILAGE ACIDIC PROTEIN 1"/>
    <property type="match status" value="1"/>
</dbReference>
<feature type="domain" description="ASPIC/UnbV" evidence="3">
    <location>
        <begin position="907"/>
        <end position="973"/>
    </location>
</feature>
<reference evidence="4 5" key="1">
    <citation type="submission" date="2019-03" db="EMBL/GenBank/DDBJ databases">
        <title>Deep-cultivation of Planctomycetes and their phenomic and genomic characterization uncovers novel biology.</title>
        <authorList>
            <person name="Wiegand S."/>
            <person name="Jogler M."/>
            <person name="Boedeker C."/>
            <person name="Pinto D."/>
            <person name="Vollmers J."/>
            <person name="Rivas-Marin E."/>
            <person name="Kohn T."/>
            <person name="Peeters S.H."/>
            <person name="Heuer A."/>
            <person name="Rast P."/>
            <person name="Oberbeckmann S."/>
            <person name="Bunk B."/>
            <person name="Jeske O."/>
            <person name="Meyerdierks A."/>
            <person name="Storesund J.E."/>
            <person name="Kallscheuer N."/>
            <person name="Luecker S."/>
            <person name="Lage O.M."/>
            <person name="Pohl T."/>
            <person name="Merkel B.J."/>
            <person name="Hornburger P."/>
            <person name="Mueller R.-W."/>
            <person name="Bruemmer F."/>
            <person name="Labrenz M."/>
            <person name="Spormann A.M."/>
            <person name="Op den Camp H."/>
            <person name="Overmann J."/>
            <person name="Amann R."/>
            <person name="Jetten M.S.M."/>
            <person name="Mascher T."/>
            <person name="Medema M.H."/>
            <person name="Devos D.P."/>
            <person name="Kaster A.-K."/>
            <person name="Ovreas L."/>
            <person name="Rohde M."/>
            <person name="Galperin M.Y."/>
            <person name="Jogler C."/>
        </authorList>
    </citation>
    <scope>NUCLEOTIDE SEQUENCE [LARGE SCALE GENOMIC DNA]</scope>
    <source>
        <strain evidence="4 5">V202</strain>
    </source>
</reference>
<evidence type="ECO:0000313" key="5">
    <source>
        <dbReference type="Proteomes" id="UP000318384"/>
    </source>
</evidence>
<dbReference type="InterPro" id="IPR013517">
    <property type="entry name" value="FG-GAP"/>
</dbReference>
<dbReference type="Gene3D" id="1.25.40.10">
    <property type="entry name" value="Tetratricopeptide repeat domain"/>
    <property type="match status" value="3"/>
</dbReference>
<dbReference type="InterPro" id="IPR019734">
    <property type="entry name" value="TPR_rpt"/>
</dbReference>
<accession>A0A517WX91</accession>
<dbReference type="Pfam" id="PF07593">
    <property type="entry name" value="UnbV_ASPIC"/>
    <property type="match status" value="1"/>
</dbReference>
<dbReference type="RefSeq" id="WP_197992909.1">
    <property type="nucleotide sequence ID" value="NZ_CP037422.1"/>
</dbReference>
<dbReference type="Proteomes" id="UP000318384">
    <property type="component" value="Chromosome"/>
</dbReference>
<feature type="transmembrane region" description="Helical" evidence="2">
    <location>
        <begin position="17"/>
        <end position="36"/>
    </location>
</feature>
<name>A0A517WX91_9PLAN</name>
<proteinExistence type="predicted"/>
<dbReference type="PANTHER" id="PTHR16026:SF0">
    <property type="entry name" value="CARTILAGE ACIDIC PROTEIN 1"/>
    <property type="match status" value="1"/>
</dbReference>
<keyword evidence="5" id="KW-1185">Reference proteome</keyword>
<evidence type="ECO:0000259" key="3">
    <source>
        <dbReference type="Pfam" id="PF07593"/>
    </source>
</evidence>
<dbReference type="InterPro" id="IPR028994">
    <property type="entry name" value="Integrin_alpha_N"/>
</dbReference>
<evidence type="ECO:0000256" key="2">
    <source>
        <dbReference type="SAM" id="Phobius"/>
    </source>
</evidence>
<keyword evidence="2" id="KW-1133">Transmembrane helix</keyword>
<evidence type="ECO:0000313" key="4">
    <source>
        <dbReference type="EMBL" id="QDU09858.1"/>
    </source>
</evidence>
<dbReference type="AlphaFoldDB" id="A0A517WX91"/>
<protein>
    <submittedName>
        <fullName evidence="4">ASPIC and UnbV</fullName>
    </submittedName>
</protein>
<keyword evidence="2" id="KW-0472">Membrane</keyword>
<dbReference type="InterPro" id="IPR027039">
    <property type="entry name" value="Crtac1"/>
</dbReference>
<dbReference type="EMBL" id="CP037422">
    <property type="protein sequence ID" value="QDU09858.1"/>
    <property type="molecule type" value="Genomic_DNA"/>
</dbReference>
<dbReference type="InterPro" id="IPR011519">
    <property type="entry name" value="UnbV_ASPIC"/>
</dbReference>
<sequence length="996" mass="110899">MSVRDNDSAPQSRAKRWIAVLGIALLVVMGGAWYQLGRSAARVERLMYQAQRDHSMGREQQAERNAAEVLKINPSFDEAAFLAAECAASQGKFQDALDYLKQLQTSNTEILVRSALFTSELQHYQLSRFSDAERSYRIVLALDSENIQANSHLARLLGLCGRRREAIPHVLNLIRQGIETDLLLLLARESGVINDLEALERARAAVPEDANPLLGLAWHAAEKEYTERAIQLLRDAIERQPDLIAAHVALGRQLLIAGRYNELIVWEKQIPPAAYEDAETWLVRAQIAEKEGLKEAAIRCYWEAAFRAPELKLPNFRLANLLDEIGETQTAKKFAKHTVRLQELNVVQDRFFSTSDNASIEPALELAKSYELTGRIWEAYAWCQLGVRVDPEHQNAQRYLEELRAKIKGIPLSLTVNTANVAQSVDYSMYSLPRFREIPLSSDKVRLNKSSMMSFRDDAEASGLHFQYFNGTEGRPSRRMFEFTGGGIGVLDFDMDGYPDIYFTQGRPWPPDEHANRDSDCLFRNCEAIRFEDVTTDVGIHESGFGQGVSVGDVNSDGFPDLYVANIGANYLWTNNGDGTFSDTTVEAGVGGSQWTTSCVLADLNADGLTDIYAVNYLTADDVFERICQHPDGSPRACLPFHFQGEIDRLWLNDGNGHFTDMTKGFLSVEPSGKGLGVAVWDAYGSGQLSLLVANDTVPNFFFVNESGSDHQPRLQERGIAAGLALNEDGKAEGCMGISLGDLNDDGQLDVHITNFLSESNTFYVNSSIGYYEDRTRMMDLHSPTLNVLGFGTQFLDLDLDGRLELFVSNGHVDDLRQQGRPYKMLPLLFQWNGQRFSKVDGTVLGSYFQEKRLGRSVARIDWNRDGRNDLIVGHLEGGSALLTNTSVPAGNYLSLRLFGVESNRDAIGTTVQVRIDNKTITRQLTAGDGYQASNERRLIVGLGNARQIDELIVRWPSGKVQKFKKVSVSQELWLAEGGKLFSSVSDQSIPSIALD</sequence>